<evidence type="ECO:0000313" key="6">
    <source>
        <dbReference type="EMBL" id="GLR63296.1"/>
    </source>
</evidence>
<evidence type="ECO:0000256" key="3">
    <source>
        <dbReference type="ARBA" id="ARBA00043995"/>
    </source>
</evidence>
<comment type="caution">
    <text evidence="6">The sequence shown here is derived from an EMBL/GenBank/DDBJ whole genome shotgun (WGS) entry which is preliminary data.</text>
</comment>
<keyword evidence="7" id="KW-1185">Reference proteome</keyword>
<dbReference type="PANTHER" id="PTHR30160:SF7">
    <property type="entry name" value="ADP-HEPTOSE--LPS HEPTOSYLTRANSFERASE 2"/>
    <property type="match status" value="1"/>
</dbReference>
<evidence type="ECO:0000313" key="7">
    <source>
        <dbReference type="Proteomes" id="UP001156682"/>
    </source>
</evidence>
<dbReference type="Pfam" id="PF01075">
    <property type="entry name" value="Glyco_transf_9"/>
    <property type="match status" value="1"/>
</dbReference>
<organism evidence="6 7">
    <name type="scientific">Marinospirillum insulare</name>
    <dbReference type="NCBI Taxonomy" id="217169"/>
    <lineage>
        <taxon>Bacteria</taxon>
        <taxon>Pseudomonadati</taxon>
        <taxon>Pseudomonadota</taxon>
        <taxon>Gammaproteobacteria</taxon>
        <taxon>Oceanospirillales</taxon>
        <taxon>Oceanospirillaceae</taxon>
        <taxon>Marinospirillum</taxon>
    </lineage>
</organism>
<dbReference type="EC" id="2.4.99.24" evidence="4"/>
<dbReference type="InterPro" id="IPR051199">
    <property type="entry name" value="LPS_LOS_Heptosyltrfase"/>
</dbReference>
<dbReference type="InterPro" id="IPR011910">
    <property type="entry name" value="RfaF"/>
</dbReference>
<dbReference type="NCBIfam" id="TIGR02195">
    <property type="entry name" value="heptsyl_trn_II"/>
    <property type="match status" value="1"/>
</dbReference>
<dbReference type="RefSeq" id="WP_027852124.1">
    <property type="nucleotide sequence ID" value="NZ_BSOR01000015.1"/>
</dbReference>
<proteinExistence type="inferred from homology"/>
<keyword evidence="2" id="KW-0808">Transferase</keyword>
<sequence>MPRFKRSKTGRNLVLLPGSAEKVLLAQPLLNDLRTRYPKQPLDAMTPMGLTNLVKRFPQVNELWNMPEPNMGVKVFWNAGIALQGKDYDRAWVLPERFKPALIPALANIPERTGYRGLYRYALLMDIRLARKDLHPQLADRYRALAWDIEDALPTSYQTSKLKVDANQQTSLLQQHQLSLEKPILAWSPGTRNVAKASLASVANLQAIEAELLKAVEEGWQIWLFASRHEQLEVADLLSKLDSKLLAAIKNLAGLLSWDEVVDLMALAKVQLAQDNVLALLGLSCGLPTYLAVVEPAEKPKNLSQATALGAQLIAAEQLNESLIPWY</sequence>
<dbReference type="Proteomes" id="UP001156682">
    <property type="component" value="Unassembled WGS sequence"/>
</dbReference>
<accession>A0ABQ5ZV08</accession>
<evidence type="ECO:0000256" key="2">
    <source>
        <dbReference type="ARBA" id="ARBA00022679"/>
    </source>
</evidence>
<dbReference type="PANTHER" id="PTHR30160">
    <property type="entry name" value="TETRAACYLDISACCHARIDE 4'-KINASE-RELATED"/>
    <property type="match status" value="1"/>
</dbReference>
<protein>
    <recommendedName>
        <fullName evidence="4">lipopolysaccharide heptosyltransferase II</fullName>
        <ecNumber evidence="4">2.4.99.24</ecNumber>
    </recommendedName>
</protein>
<keyword evidence="1" id="KW-0328">Glycosyltransferase</keyword>
<comment type="similarity">
    <text evidence="3">Belongs to the glycosyltransferase 9 family.</text>
</comment>
<dbReference type="EMBL" id="BSOR01000015">
    <property type="protein sequence ID" value="GLR63296.1"/>
    <property type="molecule type" value="Genomic_DNA"/>
</dbReference>
<dbReference type="SUPFAM" id="SSF53756">
    <property type="entry name" value="UDP-Glycosyltransferase/glycogen phosphorylase"/>
    <property type="match status" value="1"/>
</dbReference>
<dbReference type="InterPro" id="IPR002201">
    <property type="entry name" value="Glyco_trans_9"/>
</dbReference>
<dbReference type="Gene3D" id="3.40.50.2000">
    <property type="entry name" value="Glycogen Phosphorylase B"/>
    <property type="match status" value="2"/>
</dbReference>
<comment type="catalytic activity">
    <reaction evidence="5">
        <text>an L-alpha-D-Hep-(1-&gt;5)-[alpha-Kdo-(2-&gt;4)]-alpha-Kdo-(2-&gt;6)-lipid A + ADP-L-glycero-beta-D-manno-heptose = an L-alpha-D-Hep-(1-&gt;3)-L-alpha-D-Hep-(1-&gt;5)-[alpha-Kdo-(2-&gt;4)]-alpha-Kdo-(2-&gt;6)-lipid A + ADP + H(+)</text>
        <dbReference type="Rhea" id="RHEA:74071"/>
        <dbReference type="ChEBI" id="CHEBI:15378"/>
        <dbReference type="ChEBI" id="CHEBI:61506"/>
        <dbReference type="ChEBI" id="CHEBI:193068"/>
        <dbReference type="ChEBI" id="CHEBI:193069"/>
        <dbReference type="ChEBI" id="CHEBI:456216"/>
        <dbReference type="EC" id="2.4.99.24"/>
    </reaction>
</comment>
<evidence type="ECO:0000256" key="1">
    <source>
        <dbReference type="ARBA" id="ARBA00022676"/>
    </source>
</evidence>
<evidence type="ECO:0000256" key="5">
    <source>
        <dbReference type="ARBA" id="ARBA00047503"/>
    </source>
</evidence>
<reference evidence="7" key="1">
    <citation type="journal article" date="2019" name="Int. J. Syst. Evol. Microbiol.">
        <title>The Global Catalogue of Microorganisms (GCM) 10K type strain sequencing project: providing services to taxonomists for standard genome sequencing and annotation.</title>
        <authorList>
            <consortium name="The Broad Institute Genomics Platform"/>
            <consortium name="The Broad Institute Genome Sequencing Center for Infectious Disease"/>
            <person name="Wu L."/>
            <person name="Ma J."/>
        </authorList>
    </citation>
    <scope>NUCLEOTIDE SEQUENCE [LARGE SCALE GENOMIC DNA]</scope>
    <source>
        <strain evidence="7">NBRC 100033</strain>
    </source>
</reference>
<name>A0ABQ5ZV08_9GAMM</name>
<evidence type="ECO:0000256" key="4">
    <source>
        <dbReference type="ARBA" id="ARBA00044042"/>
    </source>
</evidence>
<gene>
    <name evidence="6" type="ORF">GCM10007878_07310</name>
</gene>